<evidence type="ECO:0000256" key="5">
    <source>
        <dbReference type="ARBA" id="ARBA00022729"/>
    </source>
</evidence>
<evidence type="ECO:0000256" key="4">
    <source>
        <dbReference type="ARBA" id="ARBA00022692"/>
    </source>
</evidence>
<keyword evidence="11" id="KW-1185">Reference proteome</keyword>
<feature type="domain" description="TonB-dependent receptor plug" evidence="9">
    <location>
        <begin position="128"/>
        <end position="233"/>
    </location>
</feature>
<dbReference type="GO" id="GO:0009279">
    <property type="term" value="C:cell outer membrane"/>
    <property type="evidence" value="ECO:0007669"/>
    <property type="project" value="UniProtKB-SubCell"/>
</dbReference>
<dbReference type="InterPro" id="IPR012910">
    <property type="entry name" value="Plug_dom"/>
</dbReference>
<dbReference type="NCBIfam" id="TIGR04056">
    <property type="entry name" value="OMP_RagA_SusC"/>
    <property type="match status" value="1"/>
</dbReference>
<dbReference type="GO" id="GO:0044718">
    <property type="term" value="P:siderophore transmembrane transport"/>
    <property type="evidence" value="ECO:0007669"/>
    <property type="project" value="TreeGrafter"/>
</dbReference>
<keyword evidence="6 8" id="KW-0472">Membrane</keyword>
<keyword evidence="10" id="KW-0675">Receptor</keyword>
<comment type="similarity">
    <text evidence="8">Belongs to the TonB-dependent receptor family.</text>
</comment>
<evidence type="ECO:0000256" key="6">
    <source>
        <dbReference type="ARBA" id="ARBA00023136"/>
    </source>
</evidence>
<keyword evidence="7 8" id="KW-0998">Cell outer membrane</keyword>
<dbReference type="EMBL" id="CP002955">
    <property type="protein sequence ID" value="AEL25643.1"/>
    <property type="molecule type" value="Genomic_DNA"/>
</dbReference>
<dbReference type="SUPFAM" id="SSF49464">
    <property type="entry name" value="Carboxypeptidase regulatory domain-like"/>
    <property type="match status" value="1"/>
</dbReference>
<sequence>MKKAFFRSLFRIINFSFIAILGLLLMVASSFANGEPINVSGTVTSSSGEQIPGVSILVKGTVIGTVTDLDGTYSLNVPSEDDILVFSSIGYLTQEVPLNGRAVIDIILNEDIQGLDEVVVVGYGTQKKVNVIGSVTTIGNEELSAAPVSTISNALAGRLPGAIVQQSSGEPGNDQASILVRGSSTLGNNNPLIVIDGIPGRDLNSVPANNIESITVLKDASAAIYGSRAANGVILVTTKGGLKNTPATFSYEFYEGFLSPTMVPEMADAPTYAQMIREMQSYRGVDEANMSFSLEDIEKYKEGNLPWTHPNTDWFAAGLADYSRNRSHNFSVSGGGESVNYYGALGTQYDGGIYSNSASSFNRYNLTANVDVKVNEYLDVGINIIASQEKRMFPTRGAGTVFAHLIRGYPTETAIWPNGLPGPDVERGDQPLVISSFEPGYDDDRRYRSNNTLSANLKIPGVEGLTLSSYYAYDVYFKQRKLFERPFPLYHLDVGGYLAAGNTGSEDGSAFLTGIPSGQAPEPRLRDFFDNTITNTFNFKLNYDKTLNDVHNISTFISYENSEYTGQGIEAFRRYFVSDELPYLFAGGNAEKDNGGWIDIDARVNYFGRFSYNFKETYLFQFSFRRDGSLRFSEESGRWGNFPGVLAGWNASNEDFWKDNIGFIDFFKVKASWGKMGNDLVNPFQYLTSYEFDQGTVFGSSRNYNTGLNLTGTPNPFITWEVANVYNAGFESNFLDGRLSLDTEFFYERRNNILVQRSASVPNYTGISLPDENFGIVDNKGFEVILGYNDQKPKYSYGINGNLAFARNSVIEFDEPERNVPWQVQTGHPQGSALLYRSIGIFRDEEHVNSLPHVPGARPGDIIIEDYDGNGVINNDDRTLYDRTTNPQITYGLSFNFKYENWELRGLVQGAGRSMRLMYTSLQGSSGNYFQYDAEGRWTPDNINADKPRAFEREEEYWRLNFRTDYSYHNTSYARLKNLQLSYTIPTHLLEAIKVSKARLFVTGQNLFLIHSGTEIMDPELGNLNNYPIMKVFSFGTSVSF</sequence>
<dbReference type="FunFam" id="2.170.130.10:FF:000003">
    <property type="entry name" value="SusC/RagA family TonB-linked outer membrane protein"/>
    <property type="match status" value="1"/>
</dbReference>
<keyword evidence="4 8" id="KW-0812">Transmembrane</keyword>
<dbReference type="InterPro" id="IPR039426">
    <property type="entry name" value="TonB-dep_rcpt-like"/>
</dbReference>
<dbReference type="InterPro" id="IPR036942">
    <property type="entry name" value="Beta-barrel_TonB_sf"/>
</dbReference>
<dbReference type="Gene3D" id="2.170.130.10">
    <property type="entry name" value="TonB-dependent receptor, plug domain"/>
    <property type="match status" value="1"/>
</dbReference>
<dbReference type="InterPro" id="IPR023996">
    <property type="entry name" value="TonB-dep_OMP_SusC/RagA"/>
</dbReference>
<evidence type="ECO:0000256" key="2">
    <source>
        <dbReference type="ARBA" id="ARBA00022448"/>
    </source>
</evidence>
<evidence type="ECO:0000256" key="3">
    <source>
        <dbReference type="ARBA" id="ARBA00022452"/>
    </source>
</evidence>
<dbReference type="AlphaFoldDB" id="G0IYA8"/>
<dbReference type="InterPro" id="IPR037066">
    <property type="entry name" value="Plug_dom_sf"/>
</dbReference>
<dbReference type="eggNOG" id="COG4771">
    <property type="taxonomic scope" value="Bacteria"/>
</dbReference>
<organism evidence="10 11">
    <name type="scientific">Cyclobacterium marinum (strain ATCC 25205 / DSM 745 / LMG 13164 / NCIMB 1802)</name>
    <name type="common">Flectobacillus marinus</name>
    <dbReference type="NCBI Taxonomy" id="880070"/>
    <lineage>
        <taxon>Bacteria</taxon>
        <taxon>Pseudomonadati</taxon>
        <taxon>Bacteroidota</taxon>
        <taxon>Cytophagia</taxon>
        <taxon>Cytophagales</taxon>
        <taxon>Cyclobacteriaceae</taxon>
        <taxon>Cyclobacterium</taxon>
    </lineage>
</organism>
<dbReference type="GO" id="GO:0015344">
    <property type="term" value="F:siderophore uptake transmembrane transporter activity"/>
    <property type="evidence" value="ECO:0007669"/>
    <property type="project" value="TreeGrafter"/>
</dbReference>
<dbReference type="OrthoDB" id="1095312at2"/>
<reference evidence="11" key="1">
    <citation type="submission" date="2011-07" db="EMBL/GenBank/DDBJ databases">
        <title>The complete genome of Cyclobacterium marinum DSM 745.</title>
        <authorList>
            <person name="Lucas S."/>
            <person name="Han J."/>
            <person name="Lapidus A."/>
            <person name="Bruce D."/>
            <person name="Goodwin L."/>
            <person name="Pitluck S."/>
            <person name="Peters L."/>
            <person name="Kyrpides N."/>
            <person name="Mavromatis K."/>
            <person name="Ivanova N."/>
            <person name="Ovchinnikova G."/>
            <person name="Chertkov O."/>
            <person name="Detter J.C."/>
            <person name="Tapia R."/>
            <person name="Han C."/>
            <person name="Land M."/>
            <person name="Hauser L."/>
            <person name="Markowitz V."/>
            <person name="Cheng J.-F."/>
            <person name="Hugenholtz P."/>
            <person name="Woyke T."/>
            <person name="Wu D."/>
            <person name="Tindall B."/>
            <person name="Schuetze A."/>
            <person name="Brambilla E."/>
            <person name="Klenk H.-P."/>
            <person name="Eisen J.A."/>
        </authorList>
    </citation>
    <scope>NUCLEOTIDE SEQUENCE [LARGE SCALE GENOMIC DNA]</scope>
    <source>
        <strain evidence="11">ATCC 25205 / DSM 745 / LMG 13164 / NCIMB 1802</strain>
    </source>
</reference>
<dbReference type="Pfam" id="PF13715">
    <property type="entry name" value="CarbopepD_reg_2"/>
    <property type="match status" value="1"/>
</dbReference>
<protein>
    <submittedName>
        <fullName evidence="10">TonB-dependent receptor plug</fullName>
    </submittedName>
</protein>
<dbReference type="PANTHER" id="PTHR30069">
    <property type="entry name" value="TONB-DEPENDENT OUTER MEMBRANE RECEPTOR"/>
    <property type="match status" value="1"/>
</dbReference>
<dbReference type="HOGENOM" id="CLU_004317_1_1_10"/>
<dbReference type="PROSITE" id="PS52016">
    <property type="entry name" value="TONB_DEPENDENT_REC_3"/>
    <property type="match status" value="1"/>
</dbReference>
<evidence type="ECO:0000313" key="11">
    <source>
        <dbReference type="Proteomes" id="UP000001635"/>
    </source>
</evidence>
<dbReference type="STRING" id="880070.Cycma_1891"/>
<keyword evidence="2 8" id="KW-0813">Transport</keyword>
<proteinExistence type="inferred from homology"/>
<dbReference type="PANTHER" id="PTHR30069:SF29">
    <property type="entry name" value="HEMOGLOBIN AND HEMOGLOBIN-HAPTOGLOBIN-BINDING PROTEIN 1-RELATED"/>
    <property type="match status" value="1"/>
</dbReference>
<dbReference type="Gene3D" id="2.40.170.20">
    <property type="entry name" value="TonB-dependent receptor, beta-barrel domain"/>
    <property type="match status" value="1"/>
</dbReference>
<accession>G0IYA8</accession>
<keyword evidence="3 8" id="KW-1134">Transmembrane beta strand</keyword>
<dbReference type="Proteomes" id="UP000001635">
    <property type="component" value="Chromosome"/>
</dbReference>
<dbReference type="SUPFAM" id="SSF56935">
    <property type="entry name" value="Porins"/>
    <property type="match status" value="1"/>
</dbReference>
<dbReference type="Pfam" id="PF07715">
    <property type="entry name" value="Plug"/>
    <property type="match status" value="1"/>
</dbReference>
<dbReference type="InterPro" id="IPR008969">
    <property type="entry name" value="CarboxyPept-like_regulatory"/>
</dbReference>
<dbReference type="NCBIfam" id="TIGR04057">
    <property type="entry name" value="SusC_RagA_signa"/>
    <property type="match status" value="1"/>
</dbReference>
<name>G0IYA8_CYCMS</name>
<dbReference type="RefSeq" id="WP_014019938.1">
    <property type="nucleotide sequence ID" value="NC_015914.1"/>
</dbReference>
<evidence type="ECO:0000256" key="8">
    <source>
        <dbReference type="PROSITE-ProRule" id="PRU01360"/>
    </source>
</evidence>
<dbReference type="KEGG" id="cmr:Cycma_1891"/>
<evidence type="ECO:0000313" key="10">
    <source>
        <dbReference type="EMBL" id="AEL25643.1"/>
    </source>
</evidence>
<gene>
    <name evidence="10" type="ordered locus">Cycma_1891</name>
</gene>
<keyword evidence="5" id="KW-0732">Signal</keyword>
<evidence type="ECO:0000256" key="1">
    <source>
        <dbReference type="ARBA" id="ARBA00004571"/>
    </source>
</evidence>
<evidence type="ECO:0000259" key="9">
    <source>
        <dbReference type="Pfam" id="PF07715"/>
    </source>
</evidence>
<evidence type="ECO:0000256" key="7">
    <source>
        <dbReference type="ARBA" id="ARBA00023237"/>
    </source>
</evidence>
<dbReference type="InterPro" id="IPR023997">
    <property type="entry name" value="TonB-dep_OMP_SusC/RagA_CS"/>
</dbReference>
<comment type="subcellular location">
    <subcellularLocation>
        <location evidence="1 8">Cell outer membrane</location>
        <topology evidence="1 8">Multi-pass membrane protein</topology>
    </subcellularLocation>
</comment>
<dbReference type="Gene3D" id="2.60.40.1120">
    <property type="entry name" value="Carboxypeptidase-like, regulatory domain"/>
    <property type="match status" value="1"/>
</dbReference>